<dbReference type="CDD" id="cd06260">
    <property type="entry name" value="DUF820-like"/>
    <property type="match status" value="1"/>
</dbReference>
<name>A0A2M8QAR4_9CHLR</name>
<dbReference type="InterPro" id="IPR011335">
    <property type="entry name" value="Restrct_endonuc-II-like"/>
</dbReference>
<dbReference type="EMBL" id="PGTN01000082">
    <property type="protein sequence ID" value="PJF46907.1"/>
    <property type="molecule type" value="Genomic_DNA"/>
</dbReference>
<proteinExistence type="predicted"/>
<dbReference type="Pfam" id="PF05685">
    <property type="entry name" value="Uma2"/>
    <property type="match status" value="1"/>
</dbReference>
<dbReference type="Proteomes" id="UP000230790">
    <property type="component" value="Unassembled WGS sequence"/>
</dbReference>
<gene>
    <name evidence="2" type="ORF">CUN48_11360</name>
</gene>
<accession>A0A2M8QAR4</accession>
<dbReference type="AlphaFoldDB" id="A0A2M8QAR4"/>
<evidence type="ECO:0000313" key="3">
    <source>
        <dbReference type="Proteomes" id="UP000230790"/>
    </source>
</evidence>
<dbReference type="InterPro" id="IPR012296">
    <property type="entry name" value="Nuclease_put_TT1808"/>
</dbReference>
<comment type="caution">
    <text evidence="2">The sequence shown here is derived from an EMBL/GenBank/DDBJ whole genome shotgun (WGS) entry which is preliminary data.</text>
</comment>
<sequence>MKRLGKVYSGPYTLRAKAQGNAREPDIFAVMQNNPRQETGKEFIGAADVVVEVISDDSLFRDRVTKFDEYEAAGVREYRLIAPRPERQRADSYVLDADAGRYRPASLEADRIFRSTVLPGFWLDVDWLWQESPNVAEIYETIRRGN</sequence>
<dbReference type="SUPFAM" id="SSF52980">
    <property type="entry name" value="Restriction endonuclease-like"/>
    <property type="match status" value="1"/>
</dbReference>
<feature type="domain" description="Putative restriction endonuclease" evidence="1">
    <location>
        <begin position="3"/>
        <end position="125"/>
    </location>
</feature>
<evidence type="ECO:0000313" key="2">
    <source>
        <dbReference type="EMBL" id="PJF46907.1"/>
    </source>
</evidence>
<organism evidence="2 3">
    <name type="scientific">Candidatus Thermofonsia Clade 3 bacterium</name>
    <dbReference type="NCBI Taxonomy" id="2364212"/>
    <lineage>
        <taxon>Bacteria</taxon>
        <taxon>Bacillati</taxon>
        <taxon>Chloroflexota</taxon>
        <taxon>Candidatus Thermofontia</taxon>
        <taxon>Candidatus Thermofonsia Clade 3</taxon>
    </lineage>
</organism>
<dbReference type="InterPro" id="IPR008538">
    <property type="entry name" value="Uma2"/>
</dbReference>
<dbReference type="PANTHER" id="PTHR34107">
    <property type="entry name" value="SLL0198 PROTEIN-RELATED"/>
    <property type="match status" value="1"/>
</dbReference>
<reference evidence="2 3" key="1">
    <citation type="submission" date="2017-11" db="EMBL/GenBank/DDBJ databases">
        <title>Evolution of Phototrophy in the Chloroflexi Phylum Driven by Horizontal Gene Transfer.</title>
        <authorList>
            <person name="Ward L.M."/>
            <person name="Hemp J."/>
            <person name="Shih P.M."/>
            <person name="Mcglynn S.E."/>
            <person name="Fischer W."/>
        </authorList>
    </citation>
    <scope>NUCLEOTIDE SEQUENCE [LARGE SCALE GENOMIC DNA]</scope>
    <source>
        <strain evidence="2">JP3_7</strain>
    </source>
</reference>
<protein>
    <recommendedName>
        <fullName evidence="1">Putative restriction endonuclease domain-containing protein</fullName>
    </recommendedName>
</protein>
<evidence type="ECO:0000259" key="1">
    <source>
        <dbReference type="Pfam" id="PF05685"/>
    </source>
</evidence>
<dbReference type="PANTHER" id="PTHR34107:SF4">
    <property type="entry name" value="SLL1222 PROTEIN"/>
    <property type="match status" value="1"/>
</dbReference>
<dbReference type="Gene3D" id="3.90.1570.10">
    <property type="entry name" value="tt1808, chain A"/>
    <property type="match status" value="1"/>
</dbReference>